<name>A0A5J4WP89_9EUKA</name>
<feature type="binding site" evidence="3">
    <location>
        <position position="152"/>
    </location>
    <ligand>
        <name>S-adenosyl-L-methionine</name>
        <dbReference type="ChEBI" id="CHEBI:59789"/>
    </ligand>
</feature>
<dbReference type="GO" id="GO:0008168">
    <property type="term" value="F:methyltransferase activity"/>
    <property type="evidence" value="ECO:0007669"/>
    <property type="project" value="UniProtKB-UniRule"/>
</dbReference>
<keyword evidence="3" id="KW-0949">S-adenosyl-L-methionine</keyword>
<dbReference type="AlphaFoldDB" id="A0A5J4WP89"/>
<keyword evidence="1 5" id="KW-0489">Methyltransferase</keyword>
<dbReference type="InterPro" id="IPR029063">
    <property type="entry name" value="SAM-dependent_MTases_sf"/>
</dbReference>
<dbReference type="Gene3D" id="3.40.50.150">
    <property type="entry name" value="Vaccinia Virus protein VP39"/>
    <property type="match status" value="1"/>
</dbReference>
<feature type="binding site" evidence="3">
    <location>
        <position position="96"/>
    </location>
    <ligand>
        <name>S-adenosyl-L-methionine</name>
        <dbReference type="ChEBI" id="CHEBI:59789"/>
    </ligand>
</feature>
<feature type="binding site" evidence="3">
    <location>
        <position position="203"/>
    </location>
    <ligand>
        <name>S-adenosyl-L-methionine</name>
        <dbReference type="ChEBI" id="CHEBI:59789"/>
    </ligand>
</feature>
<protein>
    <submittedName>
        <fullName evidence="5">Putative S-adenosyl-L-methionine dependent methyltransferase</fullName>
    </submittedName>
</protein>
<feature type="compositionally biased region" description="Basic and acidic residues" evidence="4">
    <location>
        <begin position="343"/>
        <end position="352"/>
    </location>
</feature>
<evidence type="ECO:0000256" key="4">
    <source>
        <dbReference type="SAM" id="MobiDB-lite"/>
    </source>
</evidence>
<dbReference type="Proteomes" id="UP000324800">
    <property type="component" value="Unassembled WGS sequence"/>
</dbReference>
<evidence type="ECO:0000256" key="2">
    <source>
        <dbReference type="ARBA" id="ARBA00022679"/>
    </source>
</evidence>
<evidence type="ECO:0000313" key="5">
    <source>
        <dbReference type="EMBL" id="KAA6396406.1"/>
    </source>
</evidence>
<keyword evidence="2 5" id="KW-0808">Transferase</keyword>
<dbReference type="PANTHER" id="PTHR13393:SF0">
    <property type="entry name" value="RNA N6-ADENOSINE-METHYLTRANSFERASE METTL16"/>
    <property type="match status" value="1"/>
</dbReference>
<sequence length="370" mass="43261">MTFQGKSQNIRRRRRIESGIRTERISQQKLVPDFDELALRYHSFTTIVQRNSREKIILDFDNEETKRVLGRAILHYYFHLRTIFARGHLVPAITSRMNYIEALSQLINSYQSCLSDRPRAKQILGLDIGTGPVAIYSLLGSRMYNWRFVGLDVDPESIHYARMNVELNGMEDAIEIRQSKNTKNNIILGNIKKEEQYEFCMCNPPFFEDEQERIQSGRGRLCVGTSLESQTQGGEIVFIRKIIQESRILWNRFKWFTSLIGKKKDGIKLKQDLVEEMIRSQFKEKDIEIIIEDSNEEEDIDKEQELILLKDEIEKNGNESNEDEFVEQQQDSDIINNDNGELNDSKSESESQLVKVKEVRFFELSQGRTS</sequence>
<dbReference type="SUPFAM" id="SSF53335">
    <property type="entry name" value="S-adenosyl-L-methionine-dependent methyltransferases"/>
    <property type="match status" value="1"/>
</dbReference>
<organism evidence="5 6">
    <name type="scientific">Streblomastix strix</name>
    <dbReference type="NCBI Taxonomy" id="222440"/>
    <lineage>
        <taxon>Eukaryota</taxon>
        <taxon>Metamonada</taxon>
        <taxon>Preaxostyla</taxon>
        <taxon>Oxymonadida</taxon>
        <taxon>Streblomastigidae</taxon>
        <taxon>Streblomastix</taxon>
    </lineage>
</organism>
<dbReference type="GO" id="GO:0070475">
    <property type="term" value="P:rRNA base methylation"/>
    <property type="evidence" value="ECO:0007669"/>
    <property type="project" value="TreeGrafter"/>
</dbReference>
<accession>A0A5J4WP89</accession>
<dbReference type="EMBL" id="SNRW01001434">
    <property type="protein sequence ID" value="KAA6396406.1"/>
    <property type="molecule type" value="Genomic_DNA"/>
</dbReference>
<dbReference type="Pfam" id="PF05971">
    <property type="entry name" value="Methyltransf_10"/>
    <property type="match status" value="1"/>
</dbReference>
<dbReference type="InterPro" id="IPR010286">
    <property type="entry name" value="METTL16/RlmF"/>
</dbReference>
<feature type="compositionally biased region" description="Polar residues" evidence="4">
    <location>
        <begin position="327"/>
        <end position="342"/>
    </location>
</feature>
<reference evidence="5 6" key="1">
    <citation type="submission" date="2019-03" db="EMBL/GenBank/DDBJ databases">
        <title>Single cell metagenomics reveals metabolic interactions within the superorganism composed of flagellate Streblomastix strix and complex community of Bacteroidetes bacteria on its surface.</title>
        <authorList>
            <person name="Treitli S.C."/>
            <person name="Kolisko M."/>
            <person name="Husnik F."/>
            <person name="Keeling P."/>
            <person name="Hampl V."/>
        </authorList>
    </citation>
    <scope>NUCLEOTIDE SEQUENCE [LARGE SCALE GENOMIC DNA]</scope>
    <source>
        <strain evidence="5">ST1C</strain>
    </source>
</reference>
<feature type="region of interest" description="Disordered" evidence="4">
    <location>
        <begin position="317"/>
        <end position="352"/>
    </location>
</feature>
<evidence type="ECO:0000256" key="3">
    <source>
        <dbReference type="PIRSR" id="PIRSR037350-1"/>
    </source>
</evidence>
<dbReference type="OrthoDB" id="514248at2759"/>
<evidence type="ECO:0000313" key="6">
    <source>
        <dbReference type="Proteomes" id="UP000324800"/>
    </source>
</evidence>
<evidence type="ECO:0000256" key="1">
    <source>
        <dbReference type="ARBA" id="ARBA00022603"/>
    </source>
</evidence>
<feature type="binding site" evidence="3">
    <location>
        <position position="129"/>
    </location>
    <ligand>
        <name>S-adenosyl-L-methionine</name>
        <dbReference type="ChEBI" id="CHEBI:59789"/>
    </ligand>
</feature>
<dbReference type="PANTHER" id="PTHR13393">
    <property type="entry name" value="SAM-DEPENDENT METHYLTRANSFERASE"/>
    <property type="match status" value="1"/>
</dbReference>
<proteinExistence type="predicted"/>
<comment type="caution">
    <text evidence="5">The sequence shown here is derived from an EMBL/GenBank/DDBJ whole genome shotgun (WGS) entry which is preliminary data.</text>
</comment>
<gene>
    <name evidence="5" type="ORF">EZS28_008064</name>
</gene>
<dbReference type="GO" id="GO:0005634">
    <property type="term" value="C:nucleus"/>
    <property type="evidence" value="ECO:0007669"/>
    <property type="project" value="TreeGrafter"/>
</dbReference>
<dbReference type="CDD" id="cd02440">
    <property type="entry name" value="AdoMet_MTases"/>
    <property type="match status" value="1"/>
</dbReference>